<organism evidence="2 3">
    <name type="scientific">Waterburya agarophytonicola KI4</name>
    <dbReference type="NCBI Taxonomy" id="2874699"/>
    <lineage>
        <taxon>Bacteria</taxon>
        <taxon>Bacillati</taxon>
        <taxon>Cyanobacteriota</taxon>
        <taxon>Cyanophyceae</taxon>
        <taxon>Pleurocapsales</taxon>
        <taxon>Hyellaceae</taxon>
        <taxon>Waterburya</taxon>
        <taxon>Waterburya agarophytonicola</taxon>
    </lineage>
</organism>
<dbReference type="RefSeq" id="WP_229638619.1">
    <property type="nucleotide sequence ID" value="NZ_JADWDC010000002.1"/>
</dbReference>
<dbReference type="PANTHER" id="PTHR24567:SF26">
    <property type="entry name" value="REGULATORY PROTEIN YEIL"/>
    <property type="match status" value="1"/>
</dbReference>
<dbReference type="InterPro" id="IPR018490">
    <property type="entry name" value="cNMP-bd_dom_sf"/>
</dbReference>
<dbReference type="SUPFAM" id="SSF51206">
    <property type="entry name" value="cAMP-binding domain-like"/>
    <property type="match status" value="1"/>
</dbReference>
<dbReference type="SMART" id="SM00100">
    <property type="entry name" value="cNMP"/>
    <property type="match status" value="1"/>
</dbReference>
<dbReference type="PROSITE" id="PS50042">
    <property type="entry name" value="CNMP_BINDING_3"/>
    <property type="match status" value="1"/>
</dbReference>
<proteinExistence type="predicted"/>
<dbReference type="PANTHER" id="PTHR24567">
    <property type="entry name" value="CRP FAMILY TRANSCRIPTIONAL REGULATORY PROTEIN"/>
    <property type="match status" value="1"/>
</dbReference>
<sequence length="125" mass="13803">MLSPVKTVEIFQTSPSPQTFAPGEVIFADGDSGDVMYGLVEGEVEITVNGKVLETIHQGDIFGEGALVHLDSKRASTAIAKTECKLALMERKHFLFAVQQTPMFGLEIMRSYSDRIRRLRQSVVS</sequence>
<evidence type="ECO:0000313" key="2">
    <source>
        <dbReference type="EMBL" id="MCC0175617.1"/>
    </source>
</evidence>
<evidence type="ECO:0000313" key="3">
    <source>
        <dbReference type="Proteomes" id="UP000729733"/>
    </source>
</evidence>
<accession>A0A964FE95</accession>
<feature type="domain" description="Cyclic nucleotide-binding" evidence="1">
    <location>
        <begin position="17"/>
        <end position="94"/>
    </location>
</feature>
<dbReference type="InterPro" id="IPR014710">
    <property type="entry name" value="RmlC-like_jellyroll"/>
</dbReference>
<dbReference type="GO" id="GO:0005829">
    <property type="term" value="C:cytosol"/>
    <property type="evidence" value="ECO:0007669"/>
    <property type="project" value="TreeGrafter"/>
</dbReference>
<comment type="caution">
    <text evidence="2">The sequence shown here is derived from an EMBL/GenBank/DDBJ whole genome shotgun (WGS) entry which is preliminary data.</text>
</comment>
<dbReference type="Pfam" id="PF00027">
    <property type="entry name" value="cNMP_binding"/>
    <property type="match status" value="1"/>
</dbReference>
<gene>
    <name evidence="2" type="ORF">I4641_01310</name>
</gene>
<name>A0A964FE95_9CYAN</name>
<dbReference type="PRINTS" id="PR00103">
    <property type="entry name" value="CAMPKINASE"/>
</dbReference>
<dbReference type="CDD" id="cd00038">
    <property type="entry name" value="CAP_ED"/>
    <property type="match status" value="1"/>
</dbReference>
<protein>
    <submittedName>
        <fullName evidence="2">Cyclic nucleotide-binding domain-containing protein</fullName>
    </submittedName>
</protein>
<keyword evidence="3" id="KW-1185">Reference proteome</keyword>
<dbReference type="InterPro" id="IPR050397">
    <property type="entry name" value="Env_Response_Regulators"/>
</dbReference>
<dbReference type="Proteomes" id="UP000729733">
    <property type="component" value="Unassembled WGS sequence"/>
</dbReference>
<reference evidence="2" key="1">
    <citation type="journal article" date="2021" name="Antonie Van Leeuwenhoek">
        <title>Draft genome and description of Waterburya agarophytonicola gen. nov. sp. nov. (Pleurocapsales, Cyanobacteria): a seaweed symbiont.</title>
        <authorList>
            <person name="Bonthond G."/>
            <person name="Shalygin S."/>
            <person name="Bayer T."/>
            <person name="Weinberger F."/>
        </authorList>
    </citation>
    <scope>NUCLEOTIDE SEQUENCE</scope>
    <source>
        <strain evidence="2">KI4</strain>
    </source>
</reference>
<dbReference type="Gene3D" id="2.60.120.10">
    <property type="entry name" value="Jelly Rolls"/>
    <property type="match status" value="1"/>
</dbReference>
<dbReference type="EMBL" id="JADWDC010000002">
    <property type="protein sequence ID" value="MCC0175617.1"/>
    <property type="molecule type" value="Genomic_DNA"/>
</dbReference>
<dbReference type="AlphaFoldDB" id="A0A964FE95"/>
<dbReference type="InterPro" id="IPR000595">
    <property type="entry name" value="cNMP-bd_dom"/>
</dbReference>
<dbReference type="GO" id="GO:0003700">
    <property type="term" value="F:DNA-binding transcription factor activity"/>
    <property type="evidence" value="ECO:0007669"/>
    <property type="project" value="TreeGrafter"/>
</dbReference>
<evidence type="ECO:0000259" key="1">
    <source>
        <dbReference type="PROSITE" id="PS50042"/>
    </source>
</evidence>